<evidence type="ECO:0000313" key="3">
    <source>
        <dbReference type="Proteomes" id="UP000233469"/>
    </source>
</evidence>
<evidence type="ECO:0000313" key="2">
    <source>
        <dbReference type="EMBL" id="PKK70423.1"/>
    </source>
</evidence>
<dbReference type="VEuPathDB" id="FungiDB:FUN_004084"/>
<feature type="transmembrane region" description="Helical" evidence="1">
    <location>
        <begin position="44"/>
        <end position="67"/>
    </location>
</feature>
<name>A0A2N1N945_9GLOM</name>
<keyword evidence="1" id="KW-1133">Transmembrane helix</keyword>
<proteinExistence type="predicted"/>
<comment type="caution">
    <text evidence="2">The sequence shown here is derived from an EMBL/GenBank/DDBJ whole genome shotgun (WGS) entry which is preliminary data.</text>
</comment>
<dbReference type="EMBL" id="LLXL01000619">
    <property type="protein sequence ID" value="PKK70423.1"/>
    <property type="molecule type" value="Genomic_DNA"/>
</dbReference>
<protein>
    <recommendedName>
        <fullName evidence="4">Ion transport domain-containing protein</fullName>
    </recommendedName>
</protein>
<feature type="transmembrane region" description="Helical" evidence="1">
    <location>
        <begin position="20"/>
        <end position="38"/>
    </location>
</feature>
<dbReference type="Proteomes" id="UP000233469">
    <property type="component" value="Unassembled WGS sequence"/>
</dbReference>
<dbReference type="VEuPathDB" id="FungiDB:RhiirA1_540932"/>
<organism evidence="2 3">
    <name type="scientific">Rhizophagus irregularis</name>
    <dbReference type="NCBI Taxonomy" id="588596"/>
    <lineage>
        <taxon>Eukaryota</taxon>
        <taxon>Fungi</taxon>
        <taxon>Fungi incertae sedis</taxon>
        <taxon>Mucoromycota</taxon>
        <taxon>Glomeromycotina</taxon>
        <taxon>Glomeromycetes</taxon>
        <taxon>Glomerales</taxon>
        <taxon>Glomeraceae</taxon>
        <taxon>Rhizophagus</taxon>
    </lineage>
</organism>
<keyword evidence="1" id="KW-0472">Membrane</keyword>
<keyword evidence="1" id="KW-0812">Transmembrane</keyword>
<reference evidence="2 3" key="2">
    <citation type="submission" date="2017-10" db="EMBL/GenBank/DDBJ databases">
        <title>Extensive intraspecific genome diversity in a model arbuscular mycorrhizal fungus.</title>
        <authorList>
            <person name="Chen E.C.H."/>
            <person name="Morin E."/>
            <person name="Baudet D."/>
            <person name="Noel J."/>
            <person name="Ndikumana S."/>
            <person name="Charron P."/>
            <person name="St-Onge C."/>
            <person name="Giorgi J."/>
            <person name="Grigoriev I.V."/>
            <person name="Roux C."/>
            <person name="Martin F.M."/>
            <person name="Corradi N."/>
        </authorList>
    </citation>
    <scope>NUCLEOTIDE SEQUENCE [LARGE SCALE GENOMIC DNA]</scope>
    <source>
        <strain evidence="2 3">C2</strain>
    </source>
</reference>
<accession>A0A2N1N945</accession>
<evidence type="ECO:0000256" key="1">
    <source>
        <dbReference type="SAM" id="Phobius"/>
    </source>
</evidence>
<evidence type="ECO:0008006" key="4">
    <source>
        <dbReference type="Google" id="ProtNLM"/>
    </source>
</evidence>
<dbReference type="AlphaFoldDB" id="A0A2N1N945"/>
<gene>
    <name evidence="2" type="ORF">RhiirC2_866190</name>
</gene>
<dbReference type="VEuPathDB" id="FungiDB:RhiirFUN_010230"/>
<reference evidence="2 3" key="1">
    <citation type="submission" date="2016-04" db="EMBL/GenBank/DDBJ databases">
        <title>Genome analyses suggest a sexual origin of heterokaryosis in a supposedly ancient asexual fungus.</title>
        <authorList>
            <person name="Ropars J."/>
            <person name="Sedzielewska K."/>
            <person name="Noel J."/>
            <person name="Charron P."/>
            <person name="Farinelli L."/>
            <person name="Marton T."/>
            <person name="Kruger M."/>
            <person name="Pelin A."/>
            <person name="Brachmann A."/>
            <person name="Corradi N."/>
        </authorList>
    </citation>
    <scope>NUCLEOTIDE SEQUENCE [LARGE SCALE GENOMIC DNA]</scope>
    <source>
        <strain evidence="2 3">C2</strain>
    </source>
</reference>
<sequence>MIQIPDENTNMFIDIRTSLFAMYLFLTGDSSALSNWSYTENPSIAVLIVLFSLLIVVYLMNLLIGLLNNAIEEDNNRVSYLIQKAEILAEIELFYLLPHQRRWHTWFPEVIHYYADADKARMEIKRLIEKNEWDTKEFTDMRENLLKMLKIKHNPIDNEVILKKLENLEELEKTHDKRFEKLEKLLEEIHAK</sequence>